<evidence type="ECO:0000313" key="3">
    <source>
        <dbReference type="Proteomes" id="UP000247755"/>
    </source>
</evidence>
<accession>A0A318HZR2</accession>
<dbReference type="InterPro" id="IPR016181">
    <property type="entry name" value="Acyl_CoA_acyltransferase"/>
</dbReference>
<dbReference type="Proteomes" id="UP000247755">
    <property type="component" value="Unassembled WGS sequence"/>
</dbReference>
<evidence type="ECO:0000313" key="2">
    <source>
        <dbReference type="EMBL" id="PXX22556.1"/>
    </source>
</evidence>
<dbReference type="RefSeq" id="WP_072437690.1">
    <property type="nucleotide sequence ID" value="NZ_QJJY01000039.1"/>
</dbReference>
<protein>
    <submittedName>
        <fullName evidence="2">GNAT acetyltransferase-like protein</fullName>
    </submittedName>
</protein>
<dbReference type="EMBL" id="QJJY01000039">
    <property type="protein sequence ID" value="PXX22556.1"/>
    <property type="molecule type" value="Genomic_DNA"/>
</dbReference>
<proteinExistence type="predicted"/>
<comment type="caution">
    <text evidence="2">The sequence shown here is derived from an EMBL/GenBank/DDBJ whole genome shotgun (WGS) entry which is preliminary data.</text>
</comment>
<dbReference type="Pfam" id="PF00583">
    <property type="entry name" value="Acetyltransf_1"/>
    <property type="match status" value="1"/>
</dbReference>
<dbReference type="Gene3D" id="3.40.630.30">
    <property type="match status" value="1"/>
</dbReference>
<organism evidence="2 3">
    <name type="scientific">Burkholderia pyrrocinia</name>
    <name type="common">Pseudomonas pyrrocinia</name>
    <dbReference type="NCBI Taxonomy" id="60550"/>
    <lineage>
        <taxon>Bacteria</taxon>
        <taxon>Pseudomonadati</taxon>
        <taxon>Pseudomonadota</taxon>
        <taxon>Betaproteobacteria</taxon>
        <taxon>Burkholderiales</taxon>
        <taxon>Burkholderiaceae</taxon>
        <taxon>Burkholderia</taxon>
        <taxon>Burkholderia cepacia complex</taxon>
    </lineage>
</organism>
<gene>
    <name evidence="2" type="ORF">NA66_103929</name>
</gene>
<dbReference type="InterPro" id="IPR000182">
    <property type="entry name" value="GNAT_dom"/>
</dbReference>
<dbReference type="SUPFAM" id="SSF55729">
    <property type="entry name" value="Acyl-CoA N-acyltransferases (Nat)"/>
    <property type="match status" value="1"/>
</dbReference>
<sequence>MRLFTDMLDASVAAWHESIDAFCRLQDVGSVATGAHGTKSIYSGAPVPVLNAVIGMTREPDVDEIGVFAESFRDCELPWSIQTRAAGTQAAAIRQIAGEYGLTQCVALPFMTKRLDRVEAPATGDGRVVVRRVAAADSERYNSTLAAGYGAPEQVFRRLSARAVLESDGMMGFLVECAGIPVATSFGVLCNDQVGVFNVSTVPEYRRRGYARAATQAVLNAAIDKGAHTAFLHCTPAGRHVYESMGFAAGEEWQVYVGR</sequence>
<reference evidence="2 3" key="1">
    <citation type="submission" date="2018-05" db="EMBL/GenBank/DDBJ databases">
        <title>Comparative genomics of bacterial root endophytes of switchgrass collected from native prairies over two seasons.</title>
        <authorList>
            <person name="Tang Y."/>
        </authorList>
    </citation>
    <scope>NUCLEOTIDE SEQUENCE [LARGE SCALE GENOMIC DNA]</scope>
    <source>
        <strain evidence="2 3">NFIX32</strain>
    </source>
</reference>
<evidence type="ECO:0000259" key="1">
    <source>
        <dbReference type="PROSITE" id="PS51186"/>
    </source>
</evidence>
<dbReference type="AlphaFoldDB" id="A0A318HZR2"/>
<dbReference type="CDD" id="cd04301">
    <property type="entry name" value="NAT_SF"/>
    <property type="match status" value="1"/>
</dbReference>
<feature type="domain" description="N-acetyltransferase" evidence="1">
    <location>
        <begin position="128"/>
        <end position="259"/>
    </location>
</feature>
<dbReference type="PROSITE" id="PS51186">
    <property type="entry name" value="GNAT"/>
    <property type="match status" value="1"/>
</dbReference>
<name>A0A318HZR2_BURPY</name>
<dbReference type="GO" id="GO:0016747">
    <property type="term" value="F:acyltransferase activity, transferring groups other than amino-acyl groups"/>
    <property type="evidence" value="ECO:0007669"/>
    <property type="project" value="InterPro"/>
</dbReference>
<keyword evidence="2" id="KW-0808">Transferase</keyword>